<accession>A0A0A8HVL7</accession>
<evidence type="ECO:0000259" key="14">
    <source>
        <dbReference type="PROSITE" id="PS50893"/>
    </source>
</evidence>
<protein>
    <recommendedName>
        <fullName evidence="12">Pyoverdine export ATP-binding/permease protein PvdT</fullName>
    </recommendedName>
</protein>
<organism evidence="15 16">
    <name type="scientific">Campylobacter lari NCTC 11845</name>
    <dbReference type="NCBI Taxonomy" id="1388749"/>
    <lineage>
        <taxon>Bacteria</taxon>
        <taxon>Pseudomonadati</taxon>
        <taxon>Campylobacterota</taxon>
        <taxon>Epsilonproteobacteria</taxon>
        <taxon>Campylobacterales</taxon>
        <taxon>Campylobacteraceae</taxon>
        <taxon>Campylobacter</taxon>
    </lineage>
</organism>
<dbReference type="EMBL" id="CP007775">
    <property type="protein sequence ID" value="AJD01964.1"/>
    <property type="molecule type" value="Genomic_DNA"/>
</dbReference>
<keyword evidence="8" id="KW-1278">Translocase</keyword>
<evidence type="ECO:0000256" key="8">
    <source>
        <dbReference type="ARBA" id="ARBA00022967"/>
    </source>
</evidence>
<dbReference type="InterPro" id="IPR027417">
    <property type="entry name" value="P-loop_NTPase"/>
</dbReference>
<feature type="domain" description="ABC transporter" evidence="14">
    <location>
        <begin position="2"/>
        <end position="236"/>
    </location>
</feature>
<evidence type="ECO:0000256" key="2">
    <source>
        <dbReference type="ARBA" id="ARBA00022448"/>
    </source>
</evidence>
<dbReference type="GO" id="GO:0005524">
    <property type="term" value="F:ATP binding"/>
    <property type="evidence" value="ECO:0007669"/>
    <property type="project" value="UniProtKB-KW"/>
</dbReference>
<dbReference type="SUPFAM" id="SSF52540">
    <property type="entry name" value="P-loop containing nucleoside triphosphate hydrolases"/>
    <property type="match status" value="1"/>
</dbReference>
<dbReference type="InterPro" id="IPR017871">
    <property type="entry name" value="ABC_transporter-like_CS"/>
</dbReference>
<dbReference type="GO" id="GO:0016887">
    <property type="term" value="F:ATP hydrolysis activity"/>
    <property type="evidence" value="ECO:0007669"/>
    <property type="project" value="InterPro"/>
</dbReference>
<dbReference type="GO" id="GO:0005886">
    <property type="term" value="C:plasma membrane"/>
    <property type="evidence" value="ECO:0007669"/>
    <property type="project" value="UniProtKB-SubCell"/>
</dbReference>
<dbReference type="KEGG" id="cln:UPTC3659_1127"/>
<feature type="transmembrane region" description="Helical" evidence="13">
    <location>
        <begin position="602"/>
        <end position="626"/>
    </location>
</feature>
<evidence type="ECO:0000313" key="15">
    <source>
        <dbReference type="EMBL" id="AJD01964.1"/>
    </source>
</evidence>
<name>A0A0A8HVL7_CAMLA</name>
<dbReference type="AlphaFoldDB" id="A0A0A8HVL7"/>
<evidence type="ECO:0000256" key="13">
    <source>
        <dbReference type="SAM" id="Phobius"/>
    </source>
</evidence>
<keyword evidence="4" id="KW-0997">Cell inner membrane</keyword>
<dbReference type="SMART" id="SM00382">
    <property type="entry name" value="AAA"/>
    <property type="match status" value="1"/>
</dbReference>
<dbReference type="InterPro" id="IPR050250">
    <property type="entry name" value="Macrolide_Exporter_MacB"/>
</dbReference>
<feature type="transmembrane region" description="Helical" evidence="13">
    <location>
        <begin position="264"/>
        <end position="287"/>
    </location>
</feature>
<dbReference type="Pfam" id="PF12704">
    <property type="entry name" value="MacB_PCD"/>
    <property type="match status" value="1"/>
</dbReference>
<evidence type="ECO:0000256" key="4">
    <source>
        <dbReference type="ARBA" id="ARBA00022519"/>
    </source>
</evidence>
<gene>
    <name evidence="15" type="primary">macB</name>
    <name evidence="15" type="ORF">UPTC3659_1127</name>
</gene>
<proteinExistence type="inferred from homology"/>
<evidence type="ECO:0000256" key="12">
    <source>
        <dbReference type="ARBA" id="ARBA00041199"/>
    </source>
</evidence>
<dbReference type="Proteomes" id="UP000031130">
    <property type="component" value="Chromosome"/>
</dbReference>
<dbReference type="InterPro" id="IPR003838">
    <property type="entry name" value="ABC3_permease_C"/>
</dbReference>
<keyword evidence="3" id="KW-1003">Cell membrane</keyword>
<evidence type="ECO:0000256" key="10">
    <source>
        <dbReference type="ARBA" id="ARBA00023136"/>
    </source>
</evidence>
<dbReference type="InterPro" id="IPR017911">
    <property type="entry name" value="MacB-like_ATP-bd"/>
</dbReference>
<dbReference type="Pfam" id="PF02687">
    <property type="entry name" value="FtsX"/>
    <property type="match status" value="1"/>
</dbReference>
<keyword evidence="10 13" id="KW-0472">Membrane</keyword>
<reference evidence="15 16" key="1">
    <citation type="journal article" date="2014" name="Genome Biol. Evol.">
        <title>Comparative Genomics of the Campylobacter lari Group.</title>
        <authorList>
            <person name="Miller W.G."/>
            <person name="Yee E."/>
            <person name="Chapman M.H."/>
            <person name="Smith T.P."/>
            <person name="Bono J.L."/>
            <person name="Huynh S."/>
            <person name="Parker C.T."/>
            <person name="Vandamme P."/>
            <person name="Luong K."/>
            <person name="Korlach J."/>
        </authorList>
    </citation>
    <scope>NUCLEOTIDE SEQUENCE [LARGE SCALE GENOMIC DNA]</scope>
    <source>
        <strain evidence="16">RM3659</strain>
    </source>
</reference>
<dbReference type="PANTHER" id="PTHR30572:SF14">
    <property type="entry name" value="MACROLIDE EXPORT ATP-BINDING_PERMEASE PROTEIN MACB"/>
    <property type="match status" value="1"/>
</dbReference>
<keyword evidence="5 13" id="KW-0812">Transmembrane</keyword>
<dbReference type="GO" id="GO:0098796">
    <property type="term" value="C:membrane protein complex"/>
    <property type="evidence" value="ECO:0007669"/>
    <property type="project" value="UniProtKB-ARBA"/>
</dbReference>
<dbReference type="PROSITE" id="PS50893">
    <property type="entry name" value="ABC_TRANSPORTER_2"/>
    <property type="match status" value="1"/>
</dbReference>
<dbReference type="GO" id="GO:0022857">
    <property type="term" value="F:transmembrane transporter activity"/>
    <property type="evidence" value="ECO:0007669"/>
    <property type="project" value="TreeGrafter"/>
</dbReference>
<dbReference type="OrthoDB" id="9802264at2"/>
<sequence>MICLENIQKKINNTTILENINLYIQKGEFVAIIGQSGSGKTSLLNIIGTLDEPSSGKYFLDAHEVTNLSKDEKARIRREKIGFIFQRYNLLSLLNAKDNVALPAVYAGKNKHERSQKAKELLSFLELDHKELSKPNELSGGQQQRVSIARALMNGGELILADEPTGALDSKSGKIVLEILNKLNEQGHTVVLVTHDREIAARAKRVIEIKDGKIISDNGVKKSDEIKTKLMPKEKKSFNLLKNQLFESLKMSIASIVAHKLRSLLTMLGIIIGIASVVCVVALGLGAQQNILASISSIGTNTIEVVSGRGLGDIRSGRTRLNLSDLKTLSSLPYLEAVEADVGKVGVVTYKNNSLQARIHGVGPNHLRLRGFVMVDGRFINNEDIKDNTNICIIDENALRILFDSISAKDVLGKSVIFNKQPLTIVGVLKKERDNKGFRADENTIKIYTPYSTLMNKITGDKQIRAIVTKVKDEINPALAEEAMVKILEIKRGKKDFFTINSDAIKNAIEENTATLTLLISSIAVVSLIVGGIGVMNIMLVSVSERTREIGVRMAIGARKEDILMQFLIEAVLICSLGAIFGVMLSFIIIEVFNSLNFGFTMILSLNSVFLGLLSSVLIGVVFGFFPAKNAANLNPISALSKE</sequence>
<dbReference type="FunFam" id="3.40.50.300:FF:000032">
    <property type="entry name" value="Export ABC transporter ATP-binding protein"/>
    <property type="match status" value="1"/>
</dbReference>
<evidence type="ECO:0000313" key="16">
    <source>
        <dbReference type="Proteomes" id="UP000031130"/>
    </source>
</evidence>
<comment type="similarity">
    <text evidence="11">Belongs to the ABC transporter superfamily. Macrolide exporter (TC 3.A.1.122) family.</text>
</comment>
<dbReference type="InterPro" id="IPR003593">
    <property type="entry name" value="AAA+_ATPase"/>
</dbReference>
<dbReference type="PROSITE" id="PS00211">
    <property type="entry name" value="ABC_TRANSPORTER_1"/>
    <property type="match status" value="1"/>
</dbReference>
<evidence type="ECO:0000256" key="5">
    <source>
        <dbReference type="ARBA" id="ARBA00022692"/>
    </source>
</evidence>
<keyword evidence="6" id="KW-0547">Nucleotide-binding</keyword>
<feature type="transmembrane region" description="Helical" evidence="13">
    <location>
        <begin position="564"/>
        <end position="590"/>
    </location>
</feature>
<evidence type="ECO:0000256" key="7">
    <source>
        <dbReference type="ARBA" id="ARBA00022840"/>
    </source>
</evidence>
<dbReference type="HOGENOM" id="CLU_000604_78_1_7"/>
<dbReference type="Pfam" id="PF00005">
    <property type="entry name" value="ABC_tran"/>
    <property type="match status" value="1"/>
</dbReference>
<dbReference type="CDD" id="cd03255">
    <property type="entry name" value="ABC_MJ0796_LolCDE_FtsE"/>
    <property type="match status" value="1"/>
</dbReference>
<evidence type="ECO:0000256" key="1">
    <source>
        <dbReference type="ARBA" id="ARBA00004429"/>
    </source>
</evidence>
<evidence type="ECO:0000256" key="9">
    <source>
        <dbReference type="ARBA" id="ARBA00022989"/>
    </source>
</evidence>
<dbReference type="InterPro" id="IPR003439">
    <property type="entry name" value="ABC_transporter-like_ATP-bd"/>
</dbReference>
<keyword evidence="9 13" id="KW-1133">Transmembrane helix</keyword>
<keyword evidence="2" id="KW-0813">Transport</keyword>
<dbReference type="PANTHER" id="PTHR30572">
    <property type="entry name" value="MEMBRANE COMPONENT OF TRANSPORTER-RELATED"/>
    <property type="match status" value="1"/>
</dbReference>
<keyword evidence="7 15" id="KW-0067">ATP-binding</keyword>
<evidence type="ECO:0000256" key="3">
    <source>
        <dbReference type="ARBA" id="ARBA00022475"/>
    </source>
</evidence>
<dbReference type="Gene3D" id="3.40.50.300">
    <property type="entry name" value="P-loop containing nucleotide triphosphate hydrolases"/>
    <property type="match status" value="1"/>
</dbReference>
<dbReference type="InterPro" id="IPR025857">
    <property type="entry name" value="MacB_PCD"/>
</dbReference>
<comment type="subcellular location">
    <subcellularLocation>
        <location evidence="1">Cell inner membrane</location>
        <topology evidence="1">Multi-pass membrane protein</topology>
    </subcellularLocation>
</comment>
<evidence type="ECO:0000256" key="6">
    <source>
        <dbReference type="ARBA" id="ARBA00022741"/>
    </source>
</evidence>
<evidence type="ECO:0000256" key="11">
    <source>
        <dbReference type="ARBA" id="ARBA00038388"/>
    </source>
</evidence>
<dbReference type="RefSeq" id="WP_039626344.1">
    <property type="nucleotide sequence ID" value="NZ_CP007775.1"/>
</dbReference>
<feature type="transmembrane region" description="Helical" evidence="13">
    <location>
        <begin position="516"/>
        <end position="543"/>
    </location>
</feature>